<organism evidence="2 3">
    <name type="scientific">Anaeromicropila herbilytica</name>
    <dbReference type="NCBI Taxonomy" id="2785025"/>
    <lineage>
        <taxon>Bacteria</taxon>
        <taxon>Bacillati</taxon>
        <taxon>Bacillota</taxon>
        <taxon>Clostridia</taxon>
        <taxon>Lachnospirales</taxon>
        <taxon>Lachnospiraceae</taxon>
        <taxon>Anaeromicropila</taxon>
    </lineage>
</organism>
<accession>A0A7R7IE78</accession>
<dbReference type="RefSeq" id="WP_271713398.1">
    <property type="nucleotide sequence ID" value="NZ_AP024169.1"/>
</dbReference>
<evidence type="ECO:0000313" key="2">
    <source>
        <dbReference type="EMBL" id="BCN32347.1"/>
    </source>
</evidence>
<evidence type="ECO:0000259" key="1">
    <source>
        <dbReference type="PROSITE" id="PS51819"/>
    </source>
</evidence>
<dbReference type="CDD" id="cd06587">
    <property type="entry name" value="VOC"/>
    <property type="match status" value="1"/>
</dbReference>
<dbReference type="Proteomes" id="UP000595897">
    <property type="component" value="Chromosome"/>
</dbReference>
<dbReference type="Pfam" id="PF00903">
    <property type="entry name" value="Glyoxalase"/>
    <property type="match status" value="1"/>
</dbReference>
<dbReference type="Gene3D" id="3.10.180.10">
    <property type="entry name" value="2,3-Dihydroxybiphenyl 1,2-Dioxygenase, domain 1"/>
    <property type="match status" value="1"/>
</dbReference>
<feature type="domain" description="VOC" evidence="1">
    <location>
        <begin position="15"/>
        <end position="142"/>
    </location>
</feature>
<dbReference type="InterPro" id="IPR004360">
    <property type="entry name" value="Glyas_Fos-R_dOase_dom"/>
</dbReference>
<dbReference type="PROSITE" id="PS51819">
    <property type="entry name" value="VOC"/>
    <property type="match status" value="1"/>
</dbReference>
<dbReference type="SUPFAM" id="SSF54593">
    <property type="entry name" value="Glyoxalase/Bleomycin resistance protein/Dihydroxybiphenyl dioxygenase"/>
    <property type="match status" value="1"/>
</dbReference>
<dbReference type="InterPro" id="IPR037523">
    <property type="entry name" value="VOC_core"/>
</dbReference>
<reference evidence="2 3" key="1">
    <citation type="submission" date="2020-11" db="EMBL/GenBank/DDBJ databases">
        <title>Draft genome sequencing of a Lachnospiraceae strain isolated from anoxic soil subjected to BSD treatment.</title>
        <authorList>
            <person name="Uek A."/>
            <person name="Tonouchi A."/>
        </authorList>
    </citation>
    <scope>NUCLEOTIDE SEQUENCE [LARGE SCALE GENOMIC DNA]</scope>
    <source>
        <strain evidence="2 3">TB5</strain>
    </source>
</reference>
<keyword evidence="3" id="KW-1185">Reference proteome</keyword>
<dbReference type="AlphaFoldDB" id="A0A7R7IE78"/>
<proteinExistence type="predicted"/>
<sequence>MQNNQKEENIMSIQSLHHICIQTNQYKDSLEFYTKMLDFRIIEETPDFHGREYNTWLTNDILMIELQTGKGEHALSAINQEHEGIAHICFLTDNIEEEVIRLEQRGFTGFKKKNGEIVYQVNQGKLFKIISPEGTVIEYRDSQDI</sequence>
<dbReference type="KEGG" id="ahb:bsdtb5_36420"/>
<protein>
    <recommendedName>
        <fullName evidence="1">VOC domain-containing protein</fullName>
    </recommendedName>
</protein>
<name>A0A7R7IE78_9FIRM</name>
<evidence type="ECO:0000313" key="3">
    <source>
        <dbReference type="Proteomes" id="UP000595897"/>
    </source>
</evidence>
<gene>
    <name evidence="2" type="ORF">bsdtb5_36420</name>
</gene>
<dbReference type="InterPro" id="IPR029068">
    <property type="entry name" value="Glyas_Bleomycin-R_OHBP_Dase"/>
</dbReference>
<dbReference type="EMBL" id="AP024169">
    <property type="protein sequence ID" value="BCN32347.1"/>
    <property type="molecule type" value="Genomic_DNA"/>
</dbReference>